<dbReference type="CDD" id="cd17934">
    <property type="entry name" value="DEXXQc_Upf1-like"/>
    <property type="match status" value="1"/>
</dbReference>
<gene>
    <name evidence="8" type="ORF">GU243_20855</name>
</gene>
<evidence type="ECO:0000256" key="2">
    <source>
        <dbReference type="ARBA" id="ARBA00022801"/>
    </source>
</evidence>
<feature type="compositionally biased region" description="Low complexity" evidence="5">
    <location>
        <begin position="613"/>
        <end position="637"/>
    </location>
</feature>
<dbReference type="Pfam" id="PF13482">
    <property type="entry name" value="RNase_H_2"/>
    <property type="match status" value="1"/>
</dbReference>
<evidence type="ECO:0000313" key="9">
    <source>
        <dbReference type="Proteomes" id="UP000464186"/>
    </source>
</evidence>
<keyword evidence="9" id="KW-1185">Reference proteome</keyword>
<sequence length="1290" mass="139331">MSVAVARFKPAPGELSSGQARHQAHQWGGPVFLLDPASVDPGSVDPRPADASSADSGPRAPQDLVFSASDLVAASECEYRTLRILDEKLGRSAKAQFPDDEMQRRAGALGDKHEAKVLAGLIAQYGAWDAGRGAGVYSIERGENTRRELLARHAETELALRAGADVVFQATFFDGEFLGYADFIVNEAAGTANPGRYEVWDTKLARHAKVGALLQLAAYGDQLIGMGLQPSPRVTLVLGAVVDGDYVRSHHSLPDLLPVFRERRDRFRALTAAHREAGSAVQWQQPNVAYCGRCNYCAEQVRSHRDLLMVGGMTTLRRKKLIADGVTTIDALADLPQGKATGSVVRLRDQARMQLGRDVPDGSRTFAKDGEEHTVTFKVLPENALAEIPRPSPGDIFFDFEGDPLWQDPATGKWGLEYLFGVIEAPVFDGGAADAPAAGKPVLDDRPVFRPFWAHSRNEERQAFLDFLAYVEGRRARYPDMHVYHYAAYEKSALRNLSVTHLAGEDIVDNWLREGVLVDLYATARHSLRISEPSYSIKKLEPLYMGDNLRSGDVKDAGASVVAYAGYCAARDDGDAATAAHILASISDYNEYDCLSTLRLRDWLLGLRGTSASSAASTGTADDGGRPAPSSSAVAAPTPIPEPEPTPEERRLQDYLAGLPDNRPWTNDERAIAMAAAATGYHRRERKQFWWEHFDRTESEIDHWSEHRNVFVVDTAEILTDWELAKPTARMRTRTLRLTGVMSEGSEFKPGSTWCRLYDAPVPEGLEDPVGTATGRGFTFGTLVTAVEDHPRVAGQSMITIEERETGKVPAYPHIPVALTEDQPIRTASIEAALAELARSVGASVPALPEHPGVDILRKVPPRFHSLPAPAAVEEDSAGAADYVTAITSTLLDLDHSYLAVQGPPGTGKTYVGSHVIARLVEQGWKIGVVGQSHAVVENMLCTAIETAGVDPARVAKKLATPHPVLWHRKSDDDVAALLGSPGGCLVGGTAWTMTGKSVPAGSLDLLVIDEAGQFSLANTLAVARAARRLLLLGDPQQLPQVTQGSHPEPVDESALGWLAAGHATLPGELGYFLADSWRMHPDLCRAVSVLSYDGKLEAAPAASLRSLAELPAGVETVFVDHTGNTKSSAEEAAEVVRQAQRHIGLKWLPGDDKPARPLNPEDILVVAAYNAQVQLIKQALHDAGLSGVRVGTVDKFQGQEAPVVLVSMACSAVAEAPRGAEFLLNRNRINVAVSRGQWRAVIIRSPELTNYMPTKPAALEELGAFIGLSAGVHGPRNTLRNRVLTAESR</sequence>
<reference evidence="8 9" key="1">
    <citation type="submission" date="2020-01" db="EMBL/GenBank/DDBJ databases">
        <title>Pseudarthrobacter psychrotolerans sp. nov., isolated from antarctic soil.</title>
        <authorList>
            <person name="Shin Y."/>
            <person name="Park W."/>
        </authorList>
    </citation>
    <scope>NUCLEOTIDE SEQUENCE [LARGE SCALE GENOMIC DNA]</scope>
    <source>
        <strain evidence="8 9">YJ56</strain>
    </source>
</reference>
<evidence type="ECO:0000259" key="6">
    <source>
        <dbReference type="Pfam" id="PF13087"/>
    </source>
</evidence>
<dbReference type="KEGG" id="psey:GU243_20855"/>
<evidence type="ECO:0000256" key="5">
    <source>
        <dbReference type="SAM" id="MobiDB-lite"/>
    </source>
</evidence>
<dbReference type="Pfam" id="PF13604">
    <property type="entry name" value="AAA_30"/>
    <property type="match status" value="1"/>
</dbReference>
<dbReference type="EMBL" id="CP047898">
    <property type="protein sequence ID" value="QHK21729.1"/>
    <property type="molecule type" value="Genomic_DNA"/>
</dbReference>
<proteinExistence type="predicted"/>
<dbReference type="InterPro" id="IPR041679">
    <property type="entry name" value="DNA2/NAM7-like_C"/>
</dbReference>
<dbReference type="InterPro" id="IPR047187">
    <property type="entry name" value="SF1_C_Upf1"/>
</dbReference>
<evidence type="ECO:0000313" key="8">
    <source>
        <dbReference type="EMBL" id="QHK21729.1"/>
    </source>
</evidence>
<dbReference type="Pfam" id="PF13087">
    <property type="entry name" value="AAA_12"/>
    <property type="match status" value="1"/>
</dbReference>
<evidence type="ECO:0000256" key="1">
    <source>
        <dbReference type="ARBA" id="ARBA00022741"/>
    </source>
</evidence>
<keyword evidence="4" id="KW-0067">ATP-binding</keyword>
<dbReference type="NCBIfam" id="TIGR03491">
    <property type="entry name" value="TM0106 family RecB-like putative nuclease"/>
    <property type="match status" value="1"/>
</dbReference>
<feature type="region of interest" description="Disordered" evidence="5">
    <location>
        <begin position="1"/>
        <end position="60"/>
    </location>
</feature>
<feature type="region of interest" description="Disordered" evidence="5">
    <location>
        <begin position="613"/>
        <end position="648"/>
    </location>
</feature>
<dbReference type="Proteomes" id="UP000464186">
    <property type="component" value="Chromosome"/>
</dbReference>
<keyword evidence="2" id="KW-0378">Hydrolase</keyword>
<dbReference type="GO" id="GO:0016787">
    <property type="term" value="F:hydrolase activity"/>
    <property type="evidence" value="ECO:0007669"/>
    <property type="project" value="UniProtKB-KW"/>
</dbReference>
<dbReference type="InterPro" id="IPR019993">
    <property type="entry name" value="RecB_nuclease_TM0106_put"/>
</dbReference>
<evidence type="ECO:0000256" key="3">
    <source>
        <dbReference type="ARBA" id="ARBA00022806"/>
    </source>
</evidence>
<dbReference type="InterPro" id="IPR027417">
    <property type="entry name" value="P-loop_NTPase"/>
</dbReference>
<dbReference type="GO" id="GO:0005524">
    <property type="term" value="F:ATP binding"/>
    <property type="evidence" value="ECO:0007669"/>
    <property type="project" value="UniProtKB-KW"/>
</dbReference>
<dbReference type="CDD" id="cd18808">
    <property type="entry name" value="SF1_C_Upf1"/>
    <property type="match status" value="1"/>
</dbReference>
<name>A0A6P1NPU7_9MICC</name>
<dbReference type="InterPro" id="IPR038720">
    <property type="entry name" value="YprB_RNase_H-like_dom"/>
</dbReference>
<feature type="domain" description="YprB ribonuclease H-like" evidence="7">
    <location>
        <begin position="449"/>
        <end position="604"/>
    </location>
</feature>
<dbReference type="InterPro" id="IPR050534">
    <property type="entry name" value="Coronavir_polyprotein_1ab"/>
</dbReference>
<dbReference type="SUPFAM" id="SSF52540">
    <property type="entry name" value="P-loop containing nucleoside triphosphate hydrolases"/>
    <property type="match status" value="1"/>
</dbReference>
<accession>A0A6P1NPU7</accession>
<keyword evidence="1" id="KW-0547">Nucleotide-binding</keyword>
<dbReference type="GO" id="GO:0043139">
    <property type="term" value="F:5'-3' DNA helicase activity"/>
    <property type="evidence" value="ECO:0007669"/>
    <property type="project" value="TreeGrafter"/>
</dbReference>
<keyword evidence="3" id="KW-0347">Helicase</keyword>
<dbReference type="PANTHER" id="PTHR43788">
    <property type="entry name" value="DNA2/NAM7 HELICASE FAMILY MEMBER"/>
    <property type="match status" value="1"/>
</dbReference>
<dbReference type="Gene3D" id="3.40.50.300">
    <property type="entry name" value="P-loop containing nucleotide triphosphate hydrolases"/>
    <property type="match status" value="2"/>
</dbReference>
<evidence type="ECO:0000259" key="7">
    <source>
        <dbReference type="Pfam" id="PF13482"/>
    </source>
</evidence>
<dbReference type="PANTHER" id="PTHR43788:SF8">
    <property type="entry name" value="DNA-BINDING PROTEIN SMUBP-2"/>
    <property type="match status" value="1"/>
</dbReference>
<organism evidence="8 9">
    <name type="scientific">Pseudarthrobacter psychrotolerans</name>
    <dbReference type="NCBI Taxonomy" id="2697569"/>
    <lineage>
        <taxon>Bacteria</taxon>
        <taxon>Bacillati</taxon>
        <taxon>Actinomycetota</taxon>
        <taxon>Actinomycetes</taxon>
        <taxon>Micrococcales</taxon>
        <taxon>Micrococcaceae</taxon>
        <taxon>Pseudarthrobacter</taxon>
    </lineage>
</organism>
<evidence type="ECO:0000256" key="4">
    <source>
        <dbReference type="ARBA" id="ARBA00022840"/>
    </source>
</evidence>
<feature type="domain" description="DNA2/NAM7 helicase-like C-terminal" evidence="6">
    <location>
        <begin position="1072"/>
        <end position="1244"/>
    </location>
</feature>
<protein>
    <submittedName>
        <fullName evidence="8">TM0106 family RecB-like putative nuclease</fullName>
    </submittedName>
</protein>